<organism evidence="1 2">
    <name type="scientific">Malus baccata</name>
    <name type="common">Siberian crab apple</name>
    <name type="synonym">Pyrus baccata</name>
    <dbReference type="NCBI Taxonomy" id="106549"/>
    <lineage>
        <taxon>Eukaryota</taxon>
        <taxon>Viridiplantae</taxon>
        <taxon>Streptophyta</taxon>
        <taxon>Embryophyta</taxon>
        <taxon>Tracheophyta</taxon>
        <taxon>Spermatophyta</taxon>
        <taxon>Magnoliopsida</taxon>
        <taxon>eudicotyledons</taxon>
        <taxon>Gunneridae</taxon>
        <taxon>Pentapetalae</taxon>
        <taxon>rosids</taxon>
        <taxon>fabids</taxon>
        <taxon>Rosales</taxon>
        <taxon>Rosaceae</taxon>
        <taxon>Amygdaloideae</taxon>
        <taxon>Maleae</taxon>
        <taxon>Malus</taxon>
    </lineage>
</organism>
<proteinExistence type="predicted"/>
<accession>A0A540L0E9</accession>
<sequence length="65" mass="7565">MAMSVGDKIQGDVESNDNLRRCVTSCRIHPSIEGETGNLYYYMFSHWDRKYLYQAALHRMSSLAF</sequence>
<reference evidence="1 2" key="1">
    <citation type="journal article" date="2019" name="G3 (Bethesda)">
        <title>Sequencing of a Wild Apple (Malus baccata) Genome Unravels the Differences Between Cultivated and Wild Apple Species Regarding Disease Resistance and Cold Tolerance.</title>
        <authorList>
            <person name="Chen X."/>
        </authorList>
    </citation>
    <scope>NUCLEOTIDE SEQUENCE [LARGE SCALE GENOMIC DNA]</scope>
    <source>
        <strain evidence="2">cv. Shandingzi</strain>
        <tissue evidence="1">Leaves</tissue>
    </source>
</reference>
<name>A0A540L0E9_MALBA</name>
<protein>
    <submittedName>
        <fullName evidence="1">Uncharacterized protein</fullName>
    </submittedName>
</protein>
<gene>
    <name evidence="1" type="ORF">C1H46_034504</name>
</gene>
<dbReference type="EMBL" id="VIEB01000831">
    <property type="protein sequence ID" value="TQD79951.1"/>
    <property type="molecule type" value="Genomic_DNA"/>
</dbReference>
<evidence type="ECO:0000313" key="2">
    <source>
        <dbReference type="Proteomes" id="UP000315295"/>
    </source>
</evidence>
<comment type="caution">
    <text evidence="1">The sequence shown here is derived from an EMBL/GenBank/DDBJ whole genome shotgun (WGS) entry which is preliminary data.</text>
</comment>
<dbReference type="Proteomes" id="UP000315295">
    <property type="component" value="Unassembled WGS sequence"/>
</dbReference>
<dbReference type="AlphaFoldDB" id="A0A540L0E9"/>
<keyword evidence="2" id="KW-1185">Reference proteome</keyword>
<evidence type="ECO:0000313" key="1">
    <source>
        <dbReference type="EMBL" id="TQD79951.1"/>
    </source>
</evidence>